<proteinExistence type="predicted"/>
<protein>
    <recommendedName>
        <fullName evidence="3">Lipoprotein</fullName>
    </recommendedName>
</protein>
<dbReference type="EMBL" id="LWBP01000199">
    <property type="protein sequence ID" value="OQP56455.1"/>
    <property type="molecule type" value="Genomic_DNA"/>
</dbReference>
<evidence type="ECO:0000313" key="1">
    <source>
        <dbReference type="EMBL" id="OQP56455.1"/>
    </source>
</evidence>
<gene>
    <name evidence="1" type="ORF">A4R26_04655</name>
</gene>
<evidence type="ECO:0008006" key="3">
    <source>
        <dbReference type="Google" id="ProtNLM"/>
    </source>
</evidence>
<comment type="caution">
    <text evidence="1">The sequence shown here is derived from an EMBL/GenBank/DDBJ whole genome shotgun (WGS) entry which is preliminary data.</text>
</comment>
<dbReference type="Proteomes" id="UP000192276">
    <property type="component" value="Unassembled WGS sequence"/>
</dbReference>
<dbReference type="AlphaFoldDB" id="A0A1V9FDJ6"/>
<keyword evidence="2" id="KW-1185">Reference proteome</keyword>
<sequence length="211" mass="23778">MIIKHLQAFVASCLIISCGNNATQPARTGQPAMKEITQVETAQLAPATSDTAKWINSFREFRDAVYQRKKEKVKPFIEFPIASHEIWYLVGDDSKTNVQTGESIPFTEKDFEKHYSKLFFKEFVNCLLKVKAEELYKSGKYQTPSIKDGTTTYVLYCTVEKTNNILTLNLNSHSRVDIGNGEYESGEGSTIYIFAILPNGTIKLKNLQMAG</sequence>
<evidence type="ECO:0000313" key="2">
    <source>
        <dbReference type="Proteomes" id="UP000192276"/>
    </source>
</evidence>
<organism evidence="1 2">
    <name type="scientific">Niastella populi</name>
    <dbReference type="NCBI Taxonomy" id="550983"/>
    <lineage>
        <taxon>Bacteria</taxon>
        <taxon>Pseudomonadati</taxon>
        <taxon>Bacteroidota</taxon>
        <taxon>Chitinophagia</taxon>
        <taxon>Chitinophagales</taxon>
        <taxon>Chitinophagaceae</taxon>
        <taxon>Niastella</taxon>
    </lineage>
</organism>
<reference evidence="1" key="1">
    <citation type="submission" date="2016-04" db="EMBL/GenBank/DDBJ databases">
        <authorList>
            <person name="Evans L.H."/>
            <person name="Alamgir A."/>
            <person name="Owens N."/>
            <person name="Weber N.D."/>
            <person name="Virtaneva K."/>
            <person name="Barbian K."/>
            <person name="Babar A."/>
            <person name="Rosenke K."/>
        </authorList>
    </citation>
    <scope>NUCLEOTIDE SEQUENCE [LARGE SCALE GENOMIC DNA]</scope>
    <source>
        <strain evidence="1">CCTCC AB 208238</strain>
    </source>
</reference>
<name>A0A1V9FDJ6_9BACT</name>
<dbReference type="PROSITE" id="PS51257">
    <property type="entry name" value="PROKAR_LIPOPROTEIN"/>
    <property type="match status" value="1"/>
</dbReference>
<accession>A0A1V9FDJ6</accession>